<dbReference type="NCBIfam" id="NF008033">
    <property type="entry name" value="PRK10765.1"/>
    <property type="match status" value="1"/>
</dbReference>
<keyword evidence="4 5" id="KW-0560">Oxidoreductase</keyword>
<comment type="caution">
    <text evidence="7">The sequence shown here is derived from an EMBL/GenBank/DDBJ whole genome shotgun (WGS) entry which is preliminary data.</text>
</comment>
<sequence>MHSKPALDTILSHRSIRKFTSQPISDEIFSALIDAGRQASTSNHLQCVSIIRITDKALREGIRDASGMRYVAECAEFLLFCIDFQKHKRLNPESQLDWTEVSLIGAVDTGIMAQNVLIAAESLGLGGVYIGALRNQIEQVAELVGLPEYCVPLVGLCLGYPDQDPPLKPRLPQSLMCYENRYPEWDAQAFADYDQQLTAYYQKRSGIEFSWQDTLKKTLNEPVRPQILPFFQKHGLLKR</sequence>
<evidence type="ECO:0000256" key="4">
    <source>
        <dbReference type="ARBA" id="ARBA00023002"/>
    </source>
</evidence>
<dbReference type="GO" id="GO:0016491">
    <property type="term" value="F:oxidoreductase activity"/>
    <property type="evidence" value="ECO:0007669"/>
    <property type="project" value="UniProtKB-UniRule"/>
</dbReference>
<dbReference type="Gene3D" id="3.40.109.10">
    <property type="entry name" value="NADH Oxidase"/>
    <property type="match status" value="1"/>
</dbReference>
<accession>A0A0J5P7C7</accession>
<evidence type="ECO:0000256" key="2">
    <source>
        <dbReference type="ARBA" id="ARBA00022630"/>
    </source>
</evidence>
<evidence type="ECO:0000313" key="7">
    <source>
        <dbReference type="EMBL" id="KMK52151.1"/>
    </source>
</evidence>
<dbReference type="PATRIC" id="fig|67855.3.peg.191"/>
<evidence type="ECO:0000256" key="5">
    <source>
        <dbReference type="PIRNR" id="PIRNR005426"/>
    </source>
</evidence>
<name>A0A0J5P7C7_9PAST</name>
<keyword evidence="8" id="KW-1185">Reference proteome</keyword>
<proteinExistence type="inferred from homology"/>
<dbReference type="InterPro" id="IPR029479">
    <property type="entry name" value="Nitroreductase"/>
</dbReference>
<evidence type="ECO:0000256" key="1">
    <source>
        <dbReference type="ARBA" id="ARBA00008366"/>
    </source>
</evidence>
<dbReference type="PANTHER" id="PTHR43425:SF2">
    <property type="entry name" value="OXYGEN-INSENSITIVE NADPH NITROREDUCTASE"/>
    <property type="match status" value="1"/>
</dbReference>
<dbReference type="STRING" id="67855.RO21_02245"/>
<dbReference type="PANTHER" id="PTHR43425">
    <property type="entry name" value="OXYGEN-INSENSITIVE NADPH NITROREDUCTASE"/>
    <property type="match status" value="1"/>
</dbReference>
<dbReference type="RefSeq" id="WP_047976178.1">
    <property type="nucleotide sequence ID" value="NZ_JWIZ01000012.1"/>
</dbReference>
<dbReference type="Proteomes" id="UP000036270">
    <property type="component" value="Unassembled WGS sequence"/>
</dbReference>
<feature type="domain" description="Nitroreductase" evidence="6">
    <location>
        <begin position="106"/>
        <end position="160"/>
    </location>
</feature>
<evidence type="ECO:0000256" key="3">
    <source>
        <dbReference type="ARBA" id="ARBA00022643"/>
    </source>
</evidence>
<keyword evidence="5" id="KW-0521">NADP</keyword>
<evidence type="ECO:0000313" key="8">
    <source>
        <dbReference type="Proteomes" id="UP000036270"/>
    </source>
</evidence>
<dbReference type="SUPFAM" id="SSF55469">
    <property type="entry name" value="FMN-dependent nitroreductase-like"/>
    <property type="match status" value="1"/>
</dbReference>
<dbReference type="PIRSF" id="PIRSF005426">
    <property type="entry name" value="Frp"/>
    <property type="match status" value="1"/>
</dbReference>
<organism evidence="7 8">
    <name type="scientific">Muribacter muris</name>
    <dbReference type="NCBI Taxonomy" id="67855"/>
    <lineage>
        <taxon>Bacteria</taxon>
        <taxon>Pseudomonadati</taxon>
        <taxon>Pseudomonadota</taxon>
        <taxon>Gammaproteobacteria</taxon>
        <taxon>Pasteurellales</taxon>
        <taxon>Pasteurellaceae</taxon>
        <taxon>Muribacter</taxon>
    </lineage>
</organism>
<dbReference type="InterPro" id="IPR016446">
    <property type="entry name" value="Flavin_OxRdtase_Frp"/>
</dbReference>
<comment type="similarity">
    <text evidence="1 5">Belongs to the flavin oxidoreductase frp family.</text>
</comment>
<keyword evidence="2 5" id="KW-0285">Flavoprotein</keyword>
<protein>
    <submittedName>
        <fullName evidence="7">Nitroreductase A</fullName>
    </submittedName>
</protein>
<evidence type="ECO:0000259" key="6">
    <source>
        <dbReference type="Pfam" id="PF00881"/>
    </source>
</evidence>
<dbReference type="CDD" id="cd02146">
    <property type="entry name" value="NfsA-like"/>
    <property type="match status" value="1"/>
</dbReference>
<feature type="domain" description="Nitroreductase" evidence="6">
    <location>
        <begin position="10"/>
        <end position="66"/>
    </location>
</feature>
<dbReference type="InterPro" id="IPR000415">
    <property type="entry name" value="Nitroreductase-like"/>
</dbReference>
<keyword evidence="3 5" id="KW-0288">FMN</keyword>
<dbReference type="Pfam" id="PF00881">
    <property type="entry name" value="Nitroreductase"/>
    <property type="match status" value="2"/>
</dbReference>
<gene>
    <name evidence="7" type="ORF">RO21_02245</name>
</gene>
<dbReference type="EMBL" id="JWIZ01000012">
    <property type="protein sequence ID" value="KMK52151.1"/>
    <property type="molecule type" value="Genomic_DNA"/>
</dbReference>
<reference evidence="7 8" key="1">
    <citation type="submission" date="2014-12" db="EMBL/GenBank/DDBJ databases">
        <title>Reclassification of Actinobacillus muris as Muribacter muris.</title>
        <authorList>
            <person name="Christensen H."/>
            <person name="Nicklas W."/>
            <person name="Bisgaard M."/>
        </authorList>
    </citation>
    <scope>NUCLEOTIDE SEQUENCE [LARGE SCALE GENOMIC DNA]</scope>
    <source>
        <strain evidence="7 8">Ackerman80-443D</strain>
    </source>
</reference>
<dbReference type="AlphaFoldDB" id="A0A0J5P7C7"/>